<dbReference type="PANTHER" id="PTHR13326">
    <property type="entry name" value="TRNA PSEUDOURIDINE SYNTHASE D"/>
    <property type="match status" value="1"/>
</dbReference>
<dbReference type="SUPFAM" id="SSF55120">
    <property type="entry name" value="Pseudouridine synthase"/>
    <property type="match status" value="1"/>
</dbReference>
<dbReference type="Gene3D" id="3.30.2350.20">
    <property type="entry name" value="TruD, catalytic domain"/>
    <property type="match status" value="2"/>
</dbReference>
<dbReference type="GO" id="GO:0009982">
    <property type="term" value="F:pseudouridine synthase activity"/>
    <property type="evidence" value="ECO:0007669"/>
    <property type="project" value="InterPro"/>
</dbReference>
<name>A0A0A9W1V6_LYGHE</name>
<reference evidence="7" key="2">
    <citation type="submission" date="2014-07" db="EMBL/GenBank/DDBJ databases">
        <authorList>
            <person name="Hull J."/>
        </authorList>
    </citation>
    <scope>NUCLEOTIDE SEQUENCE</scope>
</reference>
<keyword evidence="3" id="KW-0413">Isomerase</keyword>
<evidence type="ECO:0000259" key="6">
    <source>
        <dbReference type="PROSITE" id="PS50984"/>
    </source>
</evidence>
<protein>
    <recommendedName>
        <fullName evidence="6">TRUD domain-containing protein</fullName>
    </recommendedName>
</protein>
<proteinExistence type="inferred from homology"/>
<dbReference type="GO" id="GO:0008033">
    <property type="term" value="P:tRNA processing"/>
    <property type="evidence" value="ECO:0007669"/>
    <property type="project" value="UniProtKB-KW"/>
</dbReference>
<sequence>MPMSCQSLDCRFNVSHHTAVVVYLLSCPVVPVVMEDSIKSSILAKFQQFSKEKEETAKEDTSSKRDSILVGNNVSNLANHRGRGGFNGGRGRGRGGKRRFDQRLKSPTVGLTEKEVGITEYVSSSVGISGIIKHRFSDFQVHEIDLNGKVVILDSKELPEVVEVEEAPNDSYRSVLSDEQWAELDKIVKSDDAEKISIDSTNMDKEQRTKIHKAVKRAYGAQVCSNSVKEGDTVFIQIGRATNSKGERHSWPANQGRFLHFTVFKENMDTMHLVSLLSKHIRTKPNLITFAGTKDKRAKTSQRMCVKNKRAEHVRSFKSFKAHFGNYSYQHSPLRLGDLSGNKFTLAIRNVTKSDEEINEALTNIQSLGFINYFGLQRFGSCASMPTFAIGKFMLLEDWKGAVNAILEPKPGILSDVQEACETYAKLKDPVLALKSLGHRHDSSIEGKILSALKKQPNNFYDALIAIPRNSMLLYLHAYQSYVWNRVISRRVREFGLKPIAGDLVIVEEVPRGDDGASENGSGDKKNVKKDDDMNGDESDNDSDAGDSPEAAEKIRIEKVRKLTEEELDKTPLSEVVYPLPGNDVEFPGNVIEKWYFEVMEEDGITMDTFINSKKVFSMYGKYRRVLTEVRDLEWKIVKYTNTEADLILSDLDKMEGKSLPVVEDGNYKAVIMDFSLKSSVYATMMLREVMKCDTSNSYHAKLTKENHVVVSSEEPPEKLKKSEEDSG</sequence>
<dbReference type="InterPro" id="IPR001656">
    <property type="entry name" value="PsdUridine_synth_TruD"/>
</dbReference>
<feature type="compositionally biased region" description="Basic and acidic residues" evidence="5">
    <location>
        <begin position="716"/>
        <end position="728"/>
    </location>
</feature>
<dbReference type="PIRSF" id="PIRSF037016">
    <property type="entry name" value="Pseudouridin_synth_euk_prd"/>
    <property type="match status" value="1"/>
</dbReference>
<evidence type="ECO:0000256" key="1">
    <source>
        <dbReference type="ARBA" id="ARBA00007953"/>
    </source>
</evidence>
<comment type="similarity">
    <text evidence="1">Belongs to the pseudouridine synthase TruD family.</text>
</comment>
<accession>A0A0A9W1V6</accession>
<dbReference type="Pfam" id="PF01142">
    <property type="entry name" value="TruD"/>
    <property type="match status" value="2"/>
</dbReference>
<comment type="catalytic activity">
    <reaction evidence="4">
        <text>a uridine in tRNA = a pseudouridine in tRNA</text>
        <dbReference type="Rhea" id="RHEA:54572"/>
        <dbReference type="Rhea" id="RHEA-COMP:13339"/>
        <dbReference type="Rhea" id="RHEA-COMP:13934"/>
        <dbReference type="ChEBI" id="CHEBI:65314"/>
        <dbReference type="ChEBI" id="CHEBI:65315"/>
    </reaction>
</comment>
<evidence type="ECO:0000256" key="2">
    <source>
        <dbReference type="ARBA" id="ARBA00022694"/>
    </source>
</evidence>
<dbReference type="AlphaFoldDB" id="A0A0A9W1V6"/>
<evidence type="ECO:0000256" key="5">
    <source>
        <dbReference type="SAM" id="MobiDB-lite"/>
    </source>
</evidence>
<feature type="region of interest" description="Disordered" evidence="5">
    <location>
        <begin position="708"/>
        <end position="728"/>
    </location>
</feature>
<dbReference type="PROSITE" id="PS50984">
    <property type="entry name" value="TRUD"/>
    <property type="match status" value="1"/>
</dbReference>
<feature type="region of interest" description="Disordered" evidence="5">
    <location>
        <begin position="78"/>
        <end position="104"/>
    </location>
</feature>
<evidence type="ECO:0000256" key="4">
    <source>
        <dbReference type="ARBA" id="ARBA00036943"/>
    </source>
</evidence>
<dbReference type="InterPro" id="IPR020103">
    <property type="entry name" value="PsdUridine_synth_cat_dom_sf"/>
</dbReference>
<dbReference type="EMBL" id="GBHO01042203">
    <property type="protein sequence ID" value="JAG01401.1"/>
    <property type="molecule type" value="Transcribed_RNA"/>
</dbReference>
<dbReference type="PANTHER" id="PTHR13326:SF31">
    <property type="entry name" value="PSEUDOURIDYLATE SYNTHASE 7 HOMOLOG"/>
    <property type="match status" value="1"/>
</dbReference>
<dbReference type="CDD" id="cd02576">
    <property type="entry name" value="PseudoU_synth_ScPUS7"/>
    <property type="match status" value="1"/>
</dbReference>
<keyword evidence="2" id="KW-0819">tRNA processing</keyword>
<feature type="region of interest" description="Disordered" evidence="5">
    <location>
        <begin position="512"/>
        <end position="551"/>
    </location>
</feature>
<evidence type="ECO:0000313" key="7">
    <source>
        <dbReference type="EMBL" id="JAG01401.1"/>
    </source>
</evidence>
<dbReference type="InterPro" id="IPR011760">
    <property type="entry name" value="PsdUridine_synth_TruD_insert"/>
</dbReference>
<dbReference type="NCBIfam" id="TIGR00094">
    <property type="entry name" value="tRNA_TruD_broad"/>
    <property type="match status" value="1"/>
</dbReference>
<gene>
    <name evidence="7" type="ORF">CM83_63132</name>
</gene>
<dbReference type="InterPro" id="IPR042214">
    <property type="entry name" value="TruD_catalytic"/>
</dbReference>
<organism evidence="7">
    <name type="scientific">Lygus hesperus</name>
    <name type="common">Western plant bug</name>
    <dbReference type="NCBI Taxonomy" id="30085"/>
    <lineage>
        <taxon>Eukaryota</taxon>
        <taxon>Metazoa</taxon>
        <taxon>Ecdysozoa</taxon>
        <taxon>Arthropoda</taxon>
        <taxon>Hexapoda</taxon>
        <taxon>Insecta</taxon>
        <taxon>Pterygota</taxon>
        <taxon>Neoptera</taxon>
        <taxon>Paraneoptera</taxon>
        <taxon>Hemiptera</taxon>
        <taxon>Heteroptera</taxon>
        <taxon>Panheteroptera</taxon>
        <taxon>Cimicomorpha</taxon>
        <taxon>Miridae</taxon>
        <taxon>Mirini</taxon>
        <taxon>Lygus</taxon>
    </lineage>
</organism>
<reference evidence="7" key="1">
    <citation type="journal article" date="2014" name="PLoS ONE">
        <title>Transcriptome-Based Identification of ABC Transporters in the Western Tarnished Plant Bug Lygus hesperus.</title>
        <authorList>
            <person name="Hull J.J."/>
            <person name="Chaney K."/>
            <person name="Geib S.M."/>
            <person name="Fabrick J.A."/>
            <person name="Brent C.S."/>
            <person name="Walsh D."/>
            <person name="Lavine L.C."/>
        </authorList>
    </citation>
    <scope>NUCLEOTIDE SEQUENCE</scope>
</reference>
<dbReference type="GO" id="GO:0003723">
    <property type="term" value="F:RNA binding"/>
    <property type="evidence" value="ECO:0007669"/>
    <property type="project" value="InterPro"/>
</dbReference>
<evidence type="ECO:0000256" key="3">
    <source>
        <dbReference type="ARBA" id="ARBA00023235"/>
    </source>
</evidence>
<feature type="compositionally biased region" description="Acidic residues" evidence="5">
    <location>
        <begin position="534"/>
        <end position="547"/>
    </location>
</feature>
<feature type="compositionally biased region" description="Basic and acidic residues" evidence="5">
    <location>
        <begin position="522"/>
        <end position="533"/>
    </location>
</feature>
<feature type="domain" description="TRUD" evidence="6">
    <location>
        <begin position="369"/>
        <end position="629"/>
    </location>
</feature>
<dbReference type="GO" id="GO:0005634">
    <property type="term" value="C:nucleus"/>
    <property type="evidence" value="ECO:0007669"/>
    <property type="project" value="TreeGrafter"/>
</dbReference>
<dbReference type="GO" id="GO:0001522">
    <property type="term" value="P:pseudouridine synthesis"/>
    <property type="evidence" value="ECO:0007669"/>
    <property type="project" value="InterPro"/>
</dbReference>